<proteinExistence type="predicted"/>
<dbReference type="Proteomes" id="UP000005317">
    <property type="component" value="Unassembled WGS sequence"/>
</dbReference>
<gene>
    <name evidence="2" type="ORF">Thini_3488</name>
</gene>
<dbReference type="OrthoDB" id="5621957at2"/>
<evidence type="ECO:0000256" key="1">
    <source>
        <dbReference type="SAM" id="Coils"/>
    </source>
</evidence>
<keyword evidence="1" id="KW-0175">Coiled coil</keyword>
<evidence type="ECO:0008006" key="4">
    <source>
        <dbReference type="Google" id="ProtNLM"/>
    </source>
</evidence>
<feature type="coiled-coil region" evidence="1">
    <location>
        <begin position="187"/>
        <end position="214"/>
    </location>
</feature>
<dbReference type="AlphaFoldDB" id="A0A656HL38"/>
<dbReference type="RefSeq" id="WP_002709893.1">
    <property type="nucleotide sequence ID" value="NZ_JH651384.1"/>
</dbReference>
<name>A0A656HL38_THINJ</name>
<dbReference type="EMBL" id="JH651384">
    <property type="protein sequence ID" value="EIJ35999.1"/>
    <property type="molecule type" value="Genomic_DNA"/>
</dbReference>
<accession>A0A656HL38</accession>
<evidence type="ECO:0000313" key="2">
    <source>
        <dbReference type="EMBL" id="EIJ35999.1"/>
    </source>
</evidence>
<dbReference type="PANTHER" id="PTHR34613:SF1">
    <property type="entry name" value="SLL6017 PROTEIN"/>
    <property type="match status" value="1"/>
</dbReference>
<organism evidence="2 3">
    <name type="scientific">Thiothrix nivea (strain ATCC 35100 / DSM 5205 / JP2)</name>
    <dbReference type="NCBI Taxonomy" id="870187"/>
    <lineage>
        <taxon>Bacteria</taxon>
        <taxon>Pseudomonadati</taxon>
        <taxon>Pseudomonadota</taxon>
        <taxon>Gammaproteobacteria</taxon>
        <taxon>Thiotrichales</taxon>
        <taxon>Thiotrichaceae</taxon>
        <taxon>Thiothrix</taxon>
    </lineage>
</organism>
<reference evidence="3" key="1">
    <citation type="journal article" date="2011" name="Stand. Genomic Sci.">
        <title>Genome sequence of the filamentous, gliding Thiothrix nivea neotype strain (JP2(T)).</title>
        <authorList>
            <person name="Lapidus A."/>
            <person name="Nolan M."/>
            <person name="Lucas S."/>
            <person name="Glavina Del Rio T."/>
            <person name="Tice H."/>
            <person name="Cheng J.F."/>
            <person name="Tapia R."/>
            <person name="Han C."/>
            <person name="Goodwin L."/>
            <person name="Pitluck S."/>
            <person name="Liolios K."/>
            <person name="Pagani I."/>
            <person name="Ivanova N."/>
            <person name="Huntemann M."/>
            <person name="Mavromatis K."/>
            <person name="Mikhailova N."/>
            <person name="Pati A."/>
            <person name="Chen A."/>
            <person name="Palaniappan K."/>
            <person name="Land M."/>
            <person name="Brambilla E.M."/>
            <person name="Rohde M."/>
            <person name="Abt B."/>
            <person name="Verbarg S."/>
            <person name="Goker M."/>
            <person name="Bristow J."/>
            <person name="Eisen J.A."/>
            <person name="Markowitz V."/>
            <person name="Hugenholtz P."/>
            <person name="Kyrpides N.C."/>
            <person name="Klenk H.P."/>
            <person name="Woyke T."/>
        </authorList>
    </citation>
    <scope>NUCLEOTIDE SEQUENCE [LARGE SCALE GENOMIC DNA]</scope>
    <source>
        <strain evidence="3">ATCC 35100 / DSM 5205 / JP2</strain>
    </source>
</reference>
<sequence length="271" mass="31078">MGKKDVISKSVLGHLAADIANLLLGFQVDTQTVELLDTEHQRVEQRRADLVARMHDLGKAEDFILHIEIQNQNESLMPLRMLRYFSDIQFAHPQERIHQHLIYIGKDKLAMPDCWEAPAFTYRYAVLDMHTVDCSLLLTQDTPDALVLAILCDFKGKPEQEMVNYIVLRLRELMGEDESGFRNYFEMLETLAENRDLQTNIEEAEKMLTEVDITKFASYRWGMKAGLAEGEHKKALDVARSLLQLGILPDEEIARVAGLSLEEIQTLRAKH</sequence>
<evidence type="ECO:0000313" key="3">
    <source>
        <dbReference type="Proteomes" id="UP000005317"/>
    </source>
</evidence>
<dbReference type="PANTHER" id="PTHR34613">
    <property type="entry name" value="SLL0800 PROTEIN"/>
    <property type="match status" value="1"/>
</dbReference>
<protein>
    <recommendedName>
        <fullName evidence="4">Rpn family recombination-promoting nuclease/putative transposase</fullName>
    </recommendedName>
</protein>
<keyword evidence="3" id="KW-1185">Reference proteome</keyword>